<evidence type="ECO:0000313" key="4">
    <source>
        <dbReference type="Proteomes" id="UP000308038"/>
    </source>
</evidence>
<dbReference type="InterPro" id="IPR003709">
    <property type="entry name" value="VanY-like_core_dom"/>
</dbReference>
<dbReference type="PANTHER" id="PTHR34385:SF1">
    <property type="entry name" value="PEPTIDOGLYCAN L-ALANYL-D-GLUTAMATE ENDOPEPTIDASE CWLK"/>
    <property type="match status" value="1"/>
</dbReference>
<dbReference type="Pfam" id="PF02557">
    <property type="entry name" value="VanY"/>
    <property type="match status" value="1"/>
</dbReference>
<accession>A0ABY2QKL5</accession>
<dbReference type="Gene3D" id="3.30.1380.10">
    <property type="match status" value="1"/>
</dbReference>
<evidence type="ECO:0000259" key="2">
    <source>
        <dbReference type="Pfam" id="PF02557"/>
    </source>
</evidence>
<dbReference type="InterPro" id="IPR052179">
    <property type="entry name" value="DD-CPase-like"/>
</dbReference>
<feature type="compositionally biased region" description="Polar residues" evidence="1">
    <location>
        <begin position="1"/>
        <end position="14"/>
    </location>
</feature>
<dbReference type="InterPro" id="IPR009045">
    <property type="entry name" value="Zn_M74/Hedgehog-like"/>
</dbReference>
<evidence type="ECO:0000256" key="1">
    <source>
        <dbReference type="SAM" id="MobiDB-lite"/>
    </source>
</evidence>
<evidence type="ECO:0000313" key="3">
    <source>
        <dbReference type="EMBL" id="THG40148.1"/>
    </source>
</evidence>
<dbReference type="CDD" id="cd14852">
    <property type="entry name" value="LD-carboxypeptidase"/>
    <property type="match status" value="1"/>
</dbReference>
<comment type="caution">
    <text evidence="3">The sequence shown here is derived from an EMBL/GenBank/DDBJ whole genome shotgun (WGS) entry which is preliminary data.</text>
</comment>
<feature type="region of interest" description="Disordered" evidence="1">
    <location>
        <begin position="1"/>
        <end position="32"/>
    </location>
</feature>
<dbReference type="InterPro" id="IPR058193">
    <property type="entry name" value="VanY/YodJ_core_dom"/>
</dbReference>
<feature type="compositionally biased region" description="Basic residues" evidence="1">
    <location>
        <begin position="281"/>
        <end position="292"/>
    </location>
</feature>
<dbReference type="SUPFAM" id="SSF55166">
    <property type="entry name" value="Hedgehog/DD-peptidase"/>
    <property type="match status" value="1"/>
</dbReference>
<dbReference type="PANTHER" id="PTHR34385">
    <property type="entry name" value="D-ALANYL-D-ALANINE CARBOXYPEPTIDASE"/>
    <property type="match status" value="1"/>
</dbReference>
<name>A0ABY2QKL5_9SPHN</name>
<protein>
    <submittedName>
        <fullName evidence="3">D-alanyl-D-alanine carboxypeptidase family protein</fullName>
    </submittedName>
</protein>
<feature type="domain" description="D-alanyl-D-alanine carboxypeptidase-like core" evidence="2">
    <location>
        <begin position="97"/>
        <end position="228"/>
    </location>
</feature>
<keyword evidence="3" id="KW-0378">Hydrolase</keyword>
<keyword evidence="3" id="KW-0645">Protease</keyword>
<reference evidence="3 4" key="1">
    <citation type="submission" date="2019-04" db="EMBL/GenBank/DDBJ databases">
        <title>Microbes associate with the intestines of laboratory mice.</title>
        <authorList>
            <person name="Navarre W."/>
            <person name="Wong E."/>
            <person name="Huang K.C."/>
            <person name="Tropini C."/>
            <person name="Ng K."/>
            <person name="Yu B."/>
        </authorList>
    </citation>
    <scope>NUCLEOTIDE SEQUENCE [LARGE SCALE GENOMIC DNA]</scope>
    <source>
        <strain evidence="3 4">NM83_B4-11</strain>
    </source>
</reference>
<dbReference type="GO" id="GO:0004180">
    <property type="term" value="F:carboxypeptidase activity"/>
    <property type="evidence" value="ECO:0007669"/>
    <property type="project" value="UniProtKB-KW"/>
</dbReference>
<dbReference type="EMBL" id="SSTI01000005">
    <property type="protein sequence ID" value="THG40148.1"/>
    <property type="molecule type" value="Genomic_DNA"/>
</dbReference>
<gene>
    <name evidence="3" type="ORF">E5988_08165</name>
</gene>
<keyword evidence="4" id="KW-1185">Reference proteome</keyword>
<sequence length="292" mass="31543">MINASPSRNNTRSFSMRLPLPSRPRGGQRETRMQPHLPLSLAAIALVAGGPAQAQLCNGVSITKSPDGRALGHFPYGDAAPDALMAVPPSMAIGACRLRPEAAAALQRLLTAAAGDPAVQGRLYAFSCHRSLVHQQWTFCRTRESATGVDRAISAAPPGHSEHGTGYAVDFTVRPADGCPDAEACMAAKPAFRWLAANAPRFGLELSFPTSNKQGVKWEPWHWRWVGKSSAEPGAARARFLFAKARAAFPANPAIDPVLPRVVPPVVVRTIEQAPADEKGKKKRRRKERRRD</sequence>
<feature type="region of interest" description="Disordered" evidence="1">
    <location>
        <begin position="271"/>
        <end position="292"/>
    </location>
</feature>
<keyword evidence="3" id="KW-0121">Carboxypeptidase</keyword>
<proteinExistence type="predicted"/>
<organism evidence="3 4">
    <name type="scientific">Sphingomonas olei</name>
    <dbReference type="NCBI Taxonomy" id="1886787"/>
    <lineage>
        <taxon>Bacteria</taxon>
        <taxon>Pseudomonadati</taxon>
        <taxon>Pseudomonadota</taxon>
        <taxon>Alphaproteobacteria</taxon>
        <taxon>Sphingomonadales</taxon>
        <taxon>Sphingomonadaceae</taxon>
        <taxon>Sphingomonas</taxon>
    </lineage>
</organism>
<dbReference type="Proteomes" id="UP000308038">
    <property type="component" value="Unassembled WGS sequence"/>
</dbReference>